<dbReference type="EMBL" id="CP086322">
    <property type="protein sequence ID" value="UQA91647.1"/>
    <property type="molecule type" value="Genomic_DNA"/>
</dbReference>
<keyword evidence="2" id="KW-1185">Reference proteome</keyword>
<dbReference type="RefSeq" id="WP_248862455.1">
    <property type="nucleotide sequence ID" value="NZ_CP086322.1"/>
</dbReference>
<evidence type="ECO:0000313" key="1">
    <source>
        <dbReference type="EMBL" id="UQA91647.1"/>
    </source>
</evidence>
<organism evidence="1 2">
    <name type="scientific">Streptomyces halobius</name>
    <dbReference type="NCBI Taxonomy" id="2879846"/>
    <lineage>
        <taxon>Bacteria</taxon>
        <taxon>Bacillati</taxon>
        <taxon>Actinomycetota</taxon>
        <taxon>Actinomycetes</taxon>
        <taxon>Kitasatosporales</taxon>
        <taxon>Streptomycetaceae</taxon>
        <taxon>Streptomyces</taxon>
    </lineage>
</organism>
<gene>
    <name evidence="1" type="ORF">K9S39_07030</name>
</gene>
<protein>
    <submittedName>
        <fullName evidence="1">Uncharacterized protein</fullName>
    </submittedName>
</protein>
<evidence type="ECO:0000313" key="2">
    <source>
        <dbReference type="Proteomes" id="UP000830115"/>
    </source>
</evidence>
<reference evidence="1" key="1">
    <citation type="submission" date="2021-10" db="EMBL/GenBank/DDBJ databases">
        <title>Streptomyces nigrumlapis sp.nov.,an antimicrobial producing actinobacterium isolated from Black Gobi rocks.</title>
        <authorList>
            <person name="Wen Y."/>
            <person name="Zhang W."/>
            <person name="Liu X.G."/>
        </authorList>
    </citation>
    <scope>NUCLEOTIDE SEQUENCE</scope>
    <source>
        <strain evidence="1">ST13-2-2</strain>
    </source>
</reference>
<proteinExistence type="predicted"/>
<sequence length="90" mass="10356">MINTDGWMVVNEVTGDAPIKGDTVTSFRGEEWRLDAISRLPEGNSMGRVLVSRECPECRGKEHVVSWHRDEREQREFLPSVFDLVITEDH</sequence>
<name>A0ABY4M1N7_9ACTN</name>
<accession>A0ABY4M1N7</accession>
<dbReference type="Proteomes" id="UP000830115">
    <property type="component" value="Chromosome"/>
</dbReference>